<sequence>MSWCKIYSPIFLSDFQIYRCCISCELGIRFCKRRDAFIFCHFLLPPFCSF</sequence>
<protein>
    <submittedName>
        <fullName evidence="1">Uncharacterized protein</fullName>
    </submittedName>
</protein>
<dbReference type="AlphaFoldDB" id="A0A2P2PG42"/>
<name>A0A2P2PG42_RHIMU</name>
<proteinExistence type="predicted"/>
<dbReference type="EMBL" id="GGEC01073220">
    <property type="protein sequence ID" value="MBX53704.1"/>
    <property type="molecule type" value="Transcribed_RNA"/>
</dbReference>
<reference evidence="1" key="1">
    <citation type="submission" date="2018-02" db="EMBL/GenBank/DDBJ databases">
        <title>Rhizophora mucronata_Transcriptome.</title>
        <authorList>
            <person name="Meera S.P."/>
            <person name="Sreeshan A."/>
            <person name="Augustine A."/>
        </authorList>
    </citation>
    <scope>NUCLEOTIDE SEQUENCE</scope>
    <source>
        <tissue evidence="1">Leaf</tissue>
    </source>
</reference>
<evidence type="ECO:0000313" key="1">
    <source>
        <dbReference type="EMBL" id="MBX53704.1"/>
    </source>
</evidence>
<accession>A0A2P2PG42</accession>
<organism evidence="1">
    <name type="scientific">Rhizophora mucronata</name>
    <name type="common">Asiatic mangrove</name>
    <dbReference type="NCBI Taxonomy" id="61149"/>
    <lineage>
        <taxon>Eukaryota</taxon>
        <taxon>Viridiplantae</taxon>
        <taxon>Streptophyta</taxon>
        <taxon>Embryophyta</taxon>
        <taxon>Tracheophyta</taxon>
        <taxon>Spermatophyta</taxon>
        <taxon>Magnoliopsida</taxon>
        <taxon>eudicotyledons</taxon>
        <taxon>Gunneridae</taxon>
        <taxon>Pentapetalae</taxon>
        <taxon>rosids</taxon>
        <taxon>fabids</taxon>
        <taxon>Malpighiales</taxon>
        <taxon>Rhizophoraceae</taxon>
        <taxon>Rhizophora</taxon>
    </lineage>
</organism>